<dbReference type="Pfam" id="PF16990">
    <property type="entry name" value="CBM_35"/>
    <property type="match status" value="1"/>
</dbReference>
<dbReference type="SUPFAM" id="SSF49785">
    <property type="entry name" value="Galactose-binding domain-like"/>
    <property type="match status" value="1"/>
</dbReference>
<dbReference type="AlphaFoldDB" id="A0A4P6Y6A2"/>
<accession>A0A4P6Y6A2</accession>
<proteinExistence type="predicted"/>
<dbReference type="Gene3D" id="2.60.120.260">
    <property type="entry name" value="Galactose-binding domain-like"/>
    <property type="match status" value="1"/>
</dbReference>
<reference evidence="4" key="1">
    <citation type="submission" date="2019-03" db="EMBL/GenBank/DDBJ databases">
        <title>Flavobacterium sp.</title>
        <authorList>
            <person name="Kim H."/>
        </authorList>
    </citation>
    <scope>NUCLEOTIDE SEQUENCE [LARGE SCALE GENOMIC DNA]</scope>
    <source>
        <strain evidence="4">GS13</strain>
    </source>
</reference>
<dbReference type="Proteomes" id="UP000291124">
    <property type="component" value="Chromosome"/>
</dbReference>
<dbReference type="InterPro" id="IPR008964">
    <property type="entry name" value="Invasin/intimin_cell_adhesion"/>
</dbReference>
<dbReference type="KEGG" id="fnk:E1750_03190"/>
<evidence type="ECO:0000313" key="4">
    <source>
        <dbReference type="Proteomes" id="UP000291124"/>
    </source>
</evidence>
<dbReference type="InterPro" id="IPR008979">
    <property type="entry name" value="Galactose-bd-like_sf"/>
</dbReference>
<keyword evidence="4" id="KW-1185">Reference proteome</keyword>
<dbReference type="NCBIfam" id="TIGR04183">
    <property type="entry name" value="Por_Secre_tail"/>
    <property type="match status" value="1"/>
</dbReference>
<evidence type="ECO:0000259" key="2">
    <source>
        <dbReference type="PROSITE" id="PS51175"/>
    </source>
</evidence>
<dbReference type="InterPro" id="IPR026444">
    <property type="entry name" value="Secre_tail"/>
</dbReference>
<dbReference type="InterPro" id="IPR005084">
    <property type="entry name" value="CBM6"/>
</dbReference>
<dbReference type="GO" id="GO:0030246">
    <property type="term" value="F:carbohydrate binding"/>
    <property type="evidence" value="ECO:0007669"/>
    <property type="project" value="InterPro"/>
</dbReference>
<dbReference type="EMBL" id="CP037933">
    <property type="protein sequence ID" value="QBN17846.1"/>
    <property type="molecule type" value="Genomic_DNA"/>
</dbReference>
<evidence type="ECO:0000313" key="3">
    <source>
        <dbReference type="EMBL" id="QBN17846.1"/>
    </source>
</evidence>
<dbReference type="Pfam" id="PF02368">
    <property type="entry name" value="Big_2"/>
    <property type="match status" value="1"/>
</dbReference>
<keyword evidence="1" id="KW-0732">Signal</keyword>
<protein>
    <submittedName>
        <fullName evidence="3">Carbohydrate-binding protein</fullName>
    </submittedName>
</protein>
<feature type="domain" description="CBM6" evidence="2">
    <location>
        <begin position="392"/>
        <end position="514"/>
    </location>
</feature>
<dbReference type="OrthoDB" id="197688at2"/>
<dbReference type="PROSITE" id="PS51175">
    <property type="entry name" value="CBM6"/>
    <property type="match status" value="1"/>
</dbReference>
<dbReference type="SMART" id="SM00635">
    <property type="entry name" value="BID_2"/>
    <property type="match status" value="1"/>
</dbReference>
<dbReference type="InterPro" id="IPR003343">
    <property type="entry name" value="Big_2"/>
</dbReference>
<sequence>MSKKFITSVAVHLGLLLTNSLLYSQIINYAPVQELARIKDPEINEISGVASSYNRPETFWIHNDSGDLPRIFLVDKAGNTLTVGTIANASANDWEDIASFQLNGTSYLIIADIGDNASARTQYSLYIIEEPKPNPDGSYPSSFPIQRRINFTYDTGAQNCESLAVDVQSGKILLVSKTSYGGTQKIRYVHQLPLSVASGTVTEVAQKIQEFGTIAEATTGMDISNDGRYAIIHTVLDGNFEFTRNQNETWAEAFVKEPRRIGIPEERGYEGICYGTNGIDLYLMKEGLNSPILFYQGTVNNTITNVSSVAVTPKLASINITTTVQLAASVAPTDATNPKIIWSSSDPSIAMVDSKGLVTAVGIGTTKITATSEDGGKTDSADITVLNPTTLITLQAEDAFYSGALLGTNQSGYNGTGFVDFVNATGDYIKWTVTVPTAGNYELSFRYGLGNTARPLQLKVNGTVVVASLPFPSTTLWSNWQNVISIQALNAGTNEIRLTTIGSNGGNIDQLQVTNATNLGTKPAESIEKKTIHLYPNPYQEGKLTVVLNGFDTQNELKIKVQNLLGQTIYQTTIRESNQAVLDLSGKLNEAIYFVCIESGDTQVVKKLMVH</sequence>
<dbReference type="Pfam" id="PF18962">
    <property type="entry name" value="Por_Secre_tail"/>
    <property type="match status" value="1"/>
</dbReference>
<organism evidence="3 4">
    <name type="scientific">Flavobacterium nackdongense</name>
    <dbReference type="NCBI Taxonomy" id="2547394"/>
    <lineage>
        <taxon>Bacteria</taxon>
        <taxon>Pseudomonadati</taxon>
        <taxon>Bacteroidota</taxon>
        <taxon>Flavobacteriia</taxon>
        <taxon>Flavobacteriales</taxon>
        <taxon>Flavobacteriaceae</taxon>
        <taxon>Flavobacterium</taxon>
    </lineage>
</organism>
<dbReference type="CDD" id="cd04082">
    <property type="entry name" value="CBM35_pectate_lyase-like"/>
    <property type="match status" value="1"/>
</dbReference>
<gene>
    <name evidence="3" type="ORF">E1750_03190</name>
</gene>
<dbReference type="SUPFAM" id="SSF49373">
    <property type="entry name" value="Invasin/intimin cell-adhesion fragments"/>
    <property type="match status" value="1"/>
</dbReference>
<evidence type="ECO:0000256" key="1">
    <source>
        <dbReference type="ARBA" id="ARBA00022729"/>
    </source>
</evidence>
<dbReference type="RefSeq" id="WP_133275377.1">
    <property type="nucleotide sequence ID" value="NZ_CP037933.1"/>
</dbReference>
<name>A0A4P6Y6A2_9FLAO</name>
<dbReference type="Gene3D" id="2.60.40.1080">
    <property type="match status" value="1"/>
</dbReference>